<feature type="region of interest" description="Disordered" evidence="7">
    <location>
        <begin position="779"/>
        <end position="907"/>
    </location>
</feature>
<comment type="subcellular location">
    <subcellularLocation>
        <location evidence="1">Nucleus</location>
    </subcellularLocation>
</comment>
<dbReference type="SMART" id="SM00248">
    <property type="entry name" value="ANK"/>
    <property type="match status" value="3"/>
</dbReference>
<dbReference type="Gene3D" id="1.25.40.20">
    <property type="entry name" value="Ankyrin repeat-containing domain"/>
    <property type="match status" value="1"/>
</dbReference>
<dbReference type="SMART" id="SM00028">
    <property type="entry name" value="TPR"/>
    <property type="match status" value="7"/>
</dbReference>
<feature type="region of interest" description="Disordered" evidence="7">
    <location>
        <begin position="494"/>
        <end position="517"/>
    </location>
</feature>
<evidence type="ECO:0000256" key="7">
    <source>
        <dbReference type="SAM" id="MobiDB-lite"/>
    </source>
</evidence>
<dbReference type="PROSITE" id="PS50005">
    <property type="entry name" value="TPR"/>
    <property type="match status" value="3"/>
</dbReference>
<keyword evidence="2" id="KW-0433">Leucine-rich repeat</keyword>
<evidence type="ECO:0000256" key="3">
    <source>
        <dbReference type="ARBA" id="ARBA00022737"/>
    </source>
</evidence>
<reference evidence="8" key="1">
    <citation type="submission" date="2021-12" db="EMBL/GenBank/DDBJ databases">
        <authorList>
            <person name="King R."/>
        </authorList>
    </citation>
    <scope>NUCLEOTIDE SEQUENCE</scope>
</reference>
<organism evidence="8 9">
    <name type="scientific">Brassicogethes aeneus</name>
    <name type="common">Rape pollen beetle</name>
    <name type="synonym">Meligethes aeneus</name>
    <dbReference type="NCBI Taxonomy" id="1431903"/>
    <lineage>
        <taxon>Eukaryota</taxon>
        <taxon>Metazoa</taxon>
        <taxon>Ecdysozoa</taxon>
        <taxon>Arthropoda</taxon>
        <taxon>Hexapoda</taxon>
        <taxon>Insecta</taxon>
        <taxon>Pterygota</taxon>
        <taxon>Neoptera</taxon>
        <taxon>Endopterygota</taxon>
        <taxon>Coleoptera</taxon>
        <taxon>Polyphaga</taxon>
        <taxon>Cucujiformia</taxon>
        <taxon>Nitidulidae</taxon>
        <taxon>Meligethinae</taxon>
        <taxon>Brassicogethes</taxon>
    </lineage>
</organism>
<proteinExistence type="predicted"/>
<dbReference type="InterPro" id="IPR019734">
    <property type="entry name" value="TPR_rpt"/>
</dbReference>
<evidence type="ECO:0000256" key="5">
    <source>
        <dbReference type="PROSITE-ProRule" id="PRU00023"/>
    </source>
</evidence>
<dbReference type="InterPro" id="IPR036770">
    <property type="entry name" value="Ankyrin_rpt-contain_sf"/>
</dbReference>
<evidence type="ECO:0000256" key="2">
    <source>
        <dbReference type="ARBA" id="ARBA00022614"/>
    </source>
</evidence>
<dbReference type="EMBL" id="OV121132">
    <property type="protein sequence ID" value="CAH0548154.1"/>
    <property type="molecule type" value="Genomic_DNA"/>
</dbReference>
<feature type="repeat" description="ANK" evidence="5">
    <location>
        <begin position="561"/>
        <end position="593"/>
    </location>
</feature>
<dbReference type="PANTHER" id="PTHR46358:SF1">
    <property type="entry name" value="TONSOKU-LIKE PROTEIN"/>
    <property type="match status" value="1"/>
</dbReference>
<feature type="repeat" description="TPR" evidence="6">
    <location>
        <begin position="159"/>
        <end position="192"/>
    </location>
</feature>
<protein>
    <recommendedName>
        <fullName evidence="10">Tonsoku-like protein</fullName>
    </recommendedName>
</protein>
<dbReference type="Pfam" id="PF13424">
    <property type="entry name" value="TPR_12"/>
    <property type="match status" value="1"/>
</dbReference>
<feature type="compositionally biased region" description="Polar residues" evidence="7">
    <location>
        <begin position="848"/>
        <end position="886"/>
    </location>
</feature>
<accession>A0A9P0AVP7</accession>
<dbReference type="SUPFAM" id="SSF48452">
    <property type="entry name" value="TPR-like"/>
    <property type="match status" value="2"/>
</dbReference>
<sequence>MEEQRLLKRKRKATLEKNTTLLCAVCTDLAELYVAEGRYQSAVEEYRTLAELYKNEKKLINYAQANRGIGEAYLGLHQFERALEYLHIYLDVAKTEQDKLEEQRALATIGHSYLSWYLDTTVNPDKNYLHKAFKIFMKSLIVCESLTNIGKLEKVDMTARLFCNLGVVQDCLGNFNKALELLTKSIQICKQHDIFEQLHRGYIAIASLYDKTGDYKNVIQNYNLAIIVAKKLRSKPELLCAALFSKAEALIKLGDFHGAKPVLYKAYKLNSPNLQDKKSIEHHLRAVAVICKTEDQLVVTCENQTEVKKLYEKLGDCACDLKNYKKAIDYYKKMLEAAEKSGVGKRELATCYYSLAQTYKDNEQYKEAVDYFEKEYAIVRDSLKDNLNTLSQIADAKESAGALVTEVKEVYERAFENCRQRKNLKEERRMVLRCLQYMRRSKNHSDAYHYEQCLNELENQNLNVDCSSSDSESVDSDAQIAQIEDEICLEDITDISDDSDNDNPACEQTAGKTSRPKRKRNIVVKNNKGETKLHLAAIKGNALAVQVLLDQGHPVNIRDHAGWLPLHEAANNGRLDVVRLLLDHGSAINDRGDTQGVTPLHDSAYNGHVDIMELLLDKGASAITMTDDGETPLNALRHFMQNNPIDSQVEDKYEGMVRRLTEAMEKTGQQIKPLTVKNQNVPSSLTAVSKEGERASQKRSFIDRNRSFVDDFDFSSTAQNTQDGGANEYREVMSTLKHKNNSANRTNLVNASETAIKRPALISSDEVWDDWLEDDMQSKNKKRKTGLSLEKKSPKAIQRSTPNKRISVDSSQSNEDYIVPDDFFDDFSNDNTDIINSTQTQERRTSNESRVSTGSGTSSKRKNQTSLLESGFSRATTPTNFGVTSSNKKRTPINNKNKPHVAKSKPFQLKLTNSRYGDSLQETTTTTVDLSGDKNDFNFYEKRASPVKNHVTSDPTLFVDVRIEGRLYRVPVLLSQVQTHTIKWLCEQAANRYASKEYMRPTLELETKSGAILADDDLLSLLFPMGSMQAEQVEARVLKWSLPPLIDRYRESCAHMETVQDVLLSKLAEEMSDVLNISNKGLRSATVAPLCKAINHQSNLLEINLSGNFLNTDCVKMLCASLGSLENLQKLNLSSTGLQAGHLSMIAQATSAQKRLECFDLSDNPLRNESLFHLRTITQNSQLTHLNVSGIGLKSDIDDITLNLSSMQDLDVSDNDLSTRDLKCLLGNLDAKVLKSVNMSRLRPNNAKVLQTLTEEVFKLEPVENLKVMKLSRCNIDDTELFNILWHHTKKLTTIDLSYNCDVTGLSLQRLLDHASLCNINLIGCKNIFRNFEFDVLFSGDKRERTIKMYVDDSQRIVNIFNNHFSDQKVVFDELPNFLSIKVLNCR</sequence>
<keyword evidence="4" id="KW-0539">Nucleus</keyword>
<dbReference type="GO" id="GO:0000724">
    <property type="term" value="P:double-strand break repair via homologous recombination"/>
    <property type="evidence" value="ECO:0007669"/>
    <property type="project" value="TreeGrafter"/>
</dbReference>
<dbReference type="PROSITE" id="PS50088">
    <property type="entry name" value="ANK_REPEAT"/>
    <property type="match status" value="3"/>
</dbReference>
<dbReference type="OrthoDB" id="273147at2759"/>
<feature type="compositionally biased region" description="Acidic residues" evidence="7">
    <location>
        <begin position="818"/>
        <end position="828"/>
    </location>
</feature>
<dbReference type="Proteomes" id="UP001154078">
    <property type="component" value="Chromosome 1"/>
</dbReference>
<dbReference type="GO" id="GO:0031297">
    <property type="term" value="P:replication fork processing"/>
    <property type="evidence" value="ECO:0007669"/>
    <property type="project" value="TreeGrafter"/>
</dbReference>
<keyword evidence="9" id="KW-1185">Reference proteome</keyword>
<dbReference type="Gene3D" id="3.80.10.10">
    <property type="entry name" value="Ribonuclease Inhibitor"/>
    <property type="match status" value="1"/>
</dbReference>
<evidence type="ECO:0000256" key="4">
    <source>
        <dbReference type="ARBA" id="ARBA00023242"/>
    </source>
</evidence>
<evidence type="ECO:0000256" key="6">
    <source>
        <dbReference type="PROSITE-ProRule" id="PRU00339"/>
    </source>
</evidence>
<dbReference type="SUPFAM" id="SSF48403">
    <property type="entry name" value="Ankyrin repeat"/>
    <property type="match status" value="1"/>
</dbReference>
<feature type="compositionally biased region" description="Polar residues" evidence="7">
    <location>
        <begin position="798"/>
        <end position="815"/>
    </location>
</feature>
<dbReference type="PROSITE" id="PS50297">
    <property type="entry name" value="ANK_REP_REGION"/>
    <property type="match status" value="3"/>
</dbReference>
<dbReference type="InterPro" id="IPR002110">
    <property type="entry name" value="Ankyrin_rpt"/>
</dbReference>
<keyword evidence="3" id="KW-0677">Repeat</keyword>
<dbReference type="InterPro" id="IPR011990">
    <property type="entry name" value="TPR-like_helical_dom_sf"/>
</dbReference>
<dbReference type="Gene3D" id="1.25.40.10">
    <property type="entry name" value="Tetratricopeptide repeat domain"/>
    <property type="match status" value="2"/>
</dbReference>
<name>A0A9P0AVP7_BRAAE</name>
<feature type="repeat" description="ANK" evidence="5">
    <location>
        <begin position="528"/>
        <end position="560"/>
    </location>
</feature>
<keyword evidence="5" id="KW-0040">ANK repeat</keyword>
<dbReference type="InterPro" id="IPR052311">
    <property type="entry name" value="MMS22L-TONSL_complex_comp"/>
</dbReference>
<keyword evidence="6" id="KW-0802">TPR repeat</keyword>
<dbReference type="GO" id="GO:0043596">
    <property type="term" value="C:nuclear replication fork"/>
    <property type="evidence" value="ECO:0007669"/>
    <property type="project" value="TreeGrafter"/>
</dbReference>
<feature type="compositionally biased region" description="Basic residues" evidence="7">
    <location>
        <begin position="887"/>
        <end position="903"/>
    </location>
</feature>
<feature type="repeat" description="ANK" evidence="5">
    <location>
        <begin position="595"/>
        <end position="627"/>
    </location>
</feature>
<dbReference type="SUPFAM" id="SSF52047">
    <property type="entry name" value="RNI-like"/>
    <property type="match status" value="1"/>
</dbReference>
<evidence type="ECO:0000313" key="8">
    <source>
        <dbReference type="EMBL" id="CAH0548154.1"/>
    </source>
</evidence>
<evidence type="ECO:0008006" key="10">
    <source>
        <dbReference type="Google" id="ProtNLM"/>
    </source>
</evidence>
<feature type="repeat" description="TPR" evidence="6">
    <location>
        <begin position="349"/>
        <end position="382"/>
    </location>
</feature>
<gene>
    <name evidence="8" type="ORF">MELIAE_LOCUS1977</name>
</gene>
<dbReference type="InterPro" id="IPR032675">
    <property type="entry name" value="LRR_dom_sf"/>
</dbReference>
<dbReference type="Pfam" id="PF13181">
    <property type="entry name" value="TPR_8"/>
    <property type="match status" value="1"/>
</dbReference>
<dbReference type="PANTHER" id="PTHR46358">
    <property type="entry name" value="TONSOKU-LIKE PROTEIN"/>
    <property type="match status" value="1"/>
</dbReference>
<evidence type="ECO:0000313" key="9">
    <source>
        <dbReference type="Proteomes" id="UP001154078"/>
    </source>
</evidence>
<evidence type="ECO:0000256" key="1">
    <source>
        <dbReference type="ARBA" id="ARBA00004123"/>
    </source>
</evidence>
<feature type="repeat" description="TPR" evidence="6">
    <location>
        <begin position="308"/>
        <end position="341"/>
    </location>
</feature>
<dbReference type="Pfam" id="PF12796">
    <property type="entry name" value="Ank_2"/>
    <property type="match status" value="1"/>
</dbReference>